<feature type="non-terminal residue" evidence="2">
    <location>
        <position position="1"/>
    </location>
</feature>
<accession>A0A6J4VVF5</accession>
<proteinExistence type="predicted"/>
<feature type="compositionally biased region" description="Basic and acidic residues" evidence="1">
    <location>
        <begin position="65"/>
        <end position="74"/>
    </location>
</feature>
<sequence length="74" mass="7937">GEPEFREPRRPDHLPSAPLAERPQKLLASPKTVRAHGSGRLAATGSDLRGRSDAPVGVADATEQTQERKERGGL</sequence>
<organism evidence="2">
    <name type="scientific">uncultured Truepera sp</name>
    <dbReference type="NCBI Taxonomy" id="543023"/>
    <lineage>
        <taxon>Bacteria</taxon>
        <taxon>Thermotogati</taxon>
        <taxon>Deinococcota</taxon>
        <taxon>Deinococci</taxon>
        <taxon>Trueperales</taxon>
        <taxon>Trueperaceae</taxon>
        <taxon>Truepera</taxon>
        <taxon>environmental samples</taxon>
    </lineage>
</organism>
<feature type="compositionally biased region" description="Basic and acidic residues" evidence="1">
    <location>
        <begin position="1"/>
        <end position="13"/>
    </location>
</feature>
<evidence type="ECO:0000256" key="1">
    <source>
        <dbReference type="SAM" id="MobiDB-lite"/>
    </source>
</evidence>
<feature type="region of interest" description="Disordered" evidence="1">
    <location>
        <begin position="1"/>
        <end position="74"/>
    </location>
</feature>
<gene>
    <name evidence="2" type="ORF">AVDCRST_MAG86-4356</name>
</gene>
<dbReference type="EMBL" id="CADCWP010000374">
    <property type="protein sequence ID" value="CAA9589230.1"/>
    <property type="molecule type" value="Genomic_DNA"/>
</dbReference>
<reference evidence="2" key="1">
    <citation type="submission" date="2020-02" db="EMBL/GenBank/DDBJ databases">
        <authorList>
            <person name="Meier V. D."/>
        </authorList>
    </citation>
    <scope>NUCLEOTIDE SEQUENCE</scope>
    <source>
        <strain evidence="2">AVDCRST_MAG86</strain>
    </source>
</reference>
<evidence type="ECO:0000313" key="2">
    <source>
        <dbReference type="EMBL" id="CAA9589230.1"/>
    </source>
</evidence>
<feature type="non-terminal residue" evidence="2">
    <location>
        <position position="74"/>
    </location>
</feature>
<dbReference type="AlphaFoldDB" id="A0A6J4VVF5"/>
<name>A0A6J4VVF5_9DEIN</name>
<protein>
    <submittedName>
        <fullName evidence="2">Uncharacterized protein</fullName>
    </submittedName>
</protein>